<dbReference type="GO" id="GO:0005737">
    <property type="term" value="C:cytoplasm"/>
    <property type="evidence" value="ECO:0007669"/>
    <property type="project" value="UniProtKB-SubCell"/>
</dbReference>
<dbReference type="InterPro" id="IPR020058">
    <property type="entry name" value="Glu/Gln-tRNA-synth_Ib_cat-dom"/>
</dbReference>
<dbReference type="InterPro" id="IPR004527">
    <property type="entry name" value="Glu-tRNA-ligase_bac/mito"/>
</dbReference>
<comment type="subunit">
    <text evidence="7">Monomer.</text>
</comment>
<feature type="domain" description="Aminoacyl-tRNA synthetase class I anticodon-binding" evidence="10">
    <location>
        <begin position="369"/>
        <end position="494"/>
    </location>
</feature>
<evidence type="ECO:0000256" key="6">
    <source>
        <dbReference type="ARBA" id="ARBA00023146"/>
    </source>
</evidence>
<name>A0A955J1M9_UNCKA</name>
<evidence type="ECO:0000256" key="8">
    <source>
        <dbReference type="SAM" id="MobiDB-lite"/>
    </source>
</evidence>
<dbReference type="InterPro" id="IPR020751">
    <property type="entry name" value="aa-tRNA-synth_I_codon-bd_sub2"/>
</dbReference>
<dbReference type="InterPro" id="IPR001412">
    <property type="entry name" value="aa-tRNA-synth_I_CS"/>
</dbReference>
<comment type="function">
    <text evidence="7">Catalyzes the attachment of glutamate to tRNA(Glu) in a two-step reaction: glutamate is first activated by ATP to form Glu-AMP and then transferred to the acceptor end of tRNA(Glu).</text>
</comment>
<keyword evidence="7" id="KW-0963">Cytoplasm</keyword>
<evidence type="ECO:0000313" key="11">
    <source>
        <dbReference type="EMBL" id="MCA9307891.1"/>
    </source>
</evidence>
<dbReference type="EC" id="6.1.1.17" evidence="7"/>
<dbReference type="GO" id="GO:0005524">
    <property type="term" value="F:ATP binding"/>
    <property type="evidence" value="ECO:0007669"/>
    <property type="project" value="UniProtKB-UniRule"/>
</dbReference>
<dbReference type="HAMAP" id="MF_00022">
    <property type="entry name" value="Glu_tRNA_synth_type1"/>
    <property type="match status" value="1"/>
</dbReference>
<dbReference type="NCBIfam" id="TIGR00464">
    <property type="entry name" value="gltX_bact"/>
    <property type="match status" value="1"/>
</dbReference>
<comment type="similarity">
    <text evidence="1 7">Belongs to the class-I aminoacyl-tRNA synthetase family. Glutamate--tRNA ligase type 1 subfamily.</text>
</comment>
<sequence>MKKYRFAPSPTGFLHLGHIIGAFFNYSFAQKSGGKYILRIEDTDLNRNQDDSVKWMLEDFKWLGLIWDEGPDTNDPTPNDYFQSTHLDRFLTYRDQLLAQGKAFKAYETPEEREAQIKDQREHGKPPIYSGGHENLSLAEQKSLEDAGRQPVVRLKVDLGNDITYTDGLYGEITVNTSDIGSFTLYRSTDMPMYNFAVVVDDHVMGVTDVVRGTDHVNNTPRQILIYKALGWDVPTFTHYPNLLAEDQPGKLSKRRGAKSVAQYRSEGYLADAIYNYLALTYFNLGIETREDEILTRAEILNKISVENMQKSNPKFNAKKLEWVNGQHIRALSLDNFKTLYFEWLENYAKVAAEFNPTFNTSLVDSFLQHKDVISMGLDLVQTRIVKFDDTFLQLKFLLHAPSYSEIDASVTKHDYYDVKNLILALMVGLDSIDMSNQQAWEDAVRNVADSYEWKHGDAFMALRLALVGDRYSPPLRESMVILGKEECFKRIQDFASTL</sequence>
<feature type="compositionally biased region" description="Basic and acidic residues" evidence="8">
    <location>
        <begin position="109"/>
        <end position="125"/>
    </location>
</feature>
<reference evidence="11" key="1">
    <citation type="submission" date="2020-04" db="EMBL/GenBank/DDBJ databases">
        <authorList>
            <person name="Zhang T."/>
        </authorList>
    </citation>
    <scope>NUCLEOTIDE SEQUENCE</scope>
    <source>
        <strain evidence="11">HKST-UBA79</strain>
    </source>
</reference>
<comment type="catalytic activity">
    <reaction evidence="7">
        <text>tRNA(Glu) + L-glutamate + ATP = L-glutamyl-tRNA(Glu) + AMP + diphosphate</text>
        <dbReference type="Rhea" id="RHEA:23540"/>
        <dbReference type="Rhea" id="RHEA-COMP:9663"/>
        <dbReference type="Rhea" id="RHEA-COMP:9680"/>
        <dbReference type="ChEBI" id="CHEBI:29985"/>
        <dbReference type="ChEBI" id="CHEBI:30616"/>
        <dbReference type="ChEBI" id="CHEBI:33019"/>
        <dbReference type="ChEBI" id="CHEBI:78442"/>
        <dbReference type="ChEBI" id="CHEBI:78520"/>
        <dbReference type="ChEBI" id="CHEBI:456215"/>
        <dbReference type="EC" id="6.1.1.17"/>
    </reaction>
</comment>
<evidence type="ECO:0000256" key="3">
    <source>
        <dbReference type="ARBA" id="ARBA00022741"/>
    </source>
</evidence>
<evidence type="ECO:0000259" key="10">
    <source>
        <dbReference type="Pfam" id="PF19269"/>
    </source>
</evidence>
<dbReference type="PROSITE" id="PS00178">
    <property type="entry name" value="AA_TRNA_LIGASE_I"/>
    <property type="match status" value="1"/>
</dbReference>
<evidence type="ECO:0000256" key="1">
    <source>
        <dbReference type="ARBA" id="ARBA00007894"/>
    </source>
</evidence>
<dbReference type="AlphaFoldDB" id="A0A955J1M9"/>
<dbReference type="SUPFAM" id="SSF48163">
    <property type="entry name" value="An anticodon-binding domain of class I aminoacyl-tRNA synthetases"/>
    <property type="match status" value="1"/>
</dbReference>
<evidence type="ECO:0000313" key="12">
    <source>
        <dbReference type="Proteomes" id="UP000740557"/>
    </source>
</evidence>
<dbReference type="InterPro" id="IPR049940">
    <property type="entry name" value="GluQ/Sye"/>
</dbReference>
<dbReference type="InterPro" id="IPR000924">
    <property type="entry name" value="Glu/Gln-tRNA-synth"/>
</dbReference>
<dbReference type="GO" id="GO:0000049">
    <property type="term" value="F:tRNA binding"/>
    <property type="evidence" value="ECO:0007669"/>
    <property type="project" value="InterPro"/>
</dbReference>
<keyword evidence="6 7" id="KW-0030">Aminoacyl-tRNA synthetase</keyword>
<dbReference type="Pfam" id="PF19269">
    <property type="entry name" value="Anticodon_2"/>
    <property type="match status" value="1"/>
</dbReference>
<feature type="short sequence motif" description="'KMSKS' region" evidence="7">
    <location>
        <begin position="251"/>
        <end position="255"/>
    </location>
</feature>
<keyword evidence="3 7" id="KW-0547">Nucleotide-binding</keyword>
<reference evidence="11" key="2">
    <citation type="journal article" date="2021" name="Microbiome">
        <title>Successional dynamics and alternative stable states in a saline activated sludge microbial community over 9 years.</title>
        <authorList>
            <person name="Wang Y."/>
            <person name="Ye J."/>
            <person name="Ju F."/>
            <person name="Liu L."/>
            <person name="Boyd J.A."/>
            <person name="Deng Y."/>
            <person name="Parks D.H."/>
            <person name="Jiang X."/>
            <person name="Yin X."/>
            <person name="Woodcroft B.J."/>
            <person name="Tyson G.W."/>
            <person name="Hugenholtz P."/>
            <person name="Polz M.F."/>
            <person name="Zhang T."/>
        </authorList>
    </citation>
    <scope>NUCLEOTIDE SEQUENCE</scope>
    <source>
        <strain evidence="11">HKST-UBA79</strain>
    </source>
</reference>
<dbReference type="EMBL" id="JAGQNX010000003">
    <property type="protein sequence ID" value="MCA9307891.1"/>
    <property type="molecule type" value="Genomic_DNA"/>
</dbReference>
<dbReference type="PRINTS" id="PR00987">
    <property type="entry name" value="TRNASYNTHGLU"/>
</dbReference>
<dbReference type="Gene3D" id="1.10.10.350">
    <property type="match status" value="1"/>
</dbReference>
<feature type="domain" description="Glutamyl/glutaminyl-tRNA synthetase class Ib catalytic" evidence="9">
    <location>
        <begin position="5"/>
        <end position="323"/>
    </location>
</feature>
<dbReference type="GO" id="GO:0004818">
    <property type="term" value="F:glutamate-tRNA ligase activity"/>
    <property type="evidence" value="ECO:0007669"/>
    <property type="project" value="UniProtKB-UniRule"/>
</dbReference>
<gene>
    <name evidence="7" type="primary">gltX</name>
    <name evidence="11" type="ORF">KC980_00085</name>
</gene>
<comment type="caution">
    <text evidence="7">Lacks conserved residue(s) required for the propagation of feature annotation.</text>
</comment>
<evidence type="ECO:0000256" key="7">
    <source>
        <dbReference type="HAMAP-Rule" id="MF_00022"/>
    </source>
</evidence>
<dbReference type="Proteomes" id="UP000740557">
    <property type="component" value="Unassembled WGS sequence"/>
</dbReference>
<evidence type="ECO:0000259" key="9">
    <source>
        <dbReference type="Pfam" id="PF00749"/>
    </source>
</evidence>
<dbReference type="GO" id="GO:0006424">
    <property type="term" value="P:glutamyl-tRNA aminoacylation"/>
    <property type="evidence" value="ECO:0007669"/>
    <property type="project" value="UniProtKB-UniRule"/>
</dbReference>
<keyword evidence="5 7" id="KW-0648">Protein biosynthesis</keyword>
<feature type="short sequence motif" description="'HIGH' region" evidence="7">
    <location>
        <begin position="8"/>
        <end position="18"/>
    </location>
</feature>
<dbReference type="PANTHER" id="PTHR43311:SF2">
    <property type="entry name" value="GLUTAMATE--TRNA LIGASE, MITOCHONDRIAL-RELATED"/>
    <property type="match status" value="1"/>
</dbReference>
<keyword evidence="4 7" id="KW-0067">ATP-binding</keyword>
<proteinExistence type="inferred from homology"/>
<feature type="binding site" evidence="7">
    <location>
        <position position="254"/>
    </location>
    <ligand>
        <name>ATP</name>
        <dbReference type="ChEBI" id="CHEBI:30616"/>
    </ligand>
</feature>
<protein>
    <recommendedName>
        <fullName evidence="7">Glutamate--tRNA ligase</fullName>
        <ecNumber evidence="7">6.1.1.17</ecNumber>
    </recommendedName>
    <alternativeName>
        <fullName evidence="7">Glutamyl-tRNA synthetase</fullName>
        <shortName evidence="7">GluRS</shortName>
    </alternativeName>
</protein>
<evidence type="ECO:0000256" key="4">
    <source>
        <dbReference type="ARBA" id="ARBA00022840"/>
    </source>
</evidence>
<dbReference type="PANTHER" id="PTHR43311">
    <property type="entry name" value="GLUTAMATE--TRNA LIGASE"/>
    <property type="match status" value="1"/>
</dbReference>
<evidence type="ECO:0000256" key="5">
    <source>
        <dbReference type="ARBA" id="ARBA00022917"/>
    </source>
</evidence>
<dbReference type="SUPFAM" id="SSF52374">
    <property type="entry name" value="Nucleotidylyl transferase"/>
    <property type="match status" value="1"/>
</dbReference>
<evidence type="ECO:0000256" key="2">
    <source>
        <dbReference type="ARBA" id="ARBA00022598"/>
    </source>
</evidence>
<dbReference type="InterPro" id="IPR014729">
    <property type="entry name" value="Rossmann-like_a/b/a_fold"/>
</dbReference>
<dbReference type="Gene3D" id="3.40.50.620">
    <property type="entry name" value="HUPs"/>
    <property type="match status" value="1"/>
</dbReference>
<dbReference type="InterPro" id="IPR045462">
    <property type="entry name" value="aa-tRNA-synth_I_cd-bd"/>
</dbReference>
<keyword evidence="2 7" id="KW-0436">Ligase</keyword>
<comment type="subcellular location">
    <subcellularLocation>
        <location evidence="7">Cytoplasm</location>
    </subcellularLocation>
</comment>
<accession>A0A955J1M9</accession>
<dbReference type="Pfam" id="PF00749">
    <property type="entry name" value="tRNA-synt_1c"/>
    <property type="match status" value="1"/>
</dbReference>
<organism evidence="11 12">
    <name type="scientific">candidate division WWE3 bacterium</name>
    <dbReference type="NCBI Taxonomy" id="2053526"/>
    <lineage>
        <taxon>Bacteria</taxon>
        <taxon>Katanobacteria</taxon>
    </lineage>
</organism>
<feature type="region of interest" description="Disordered" evidence="8">
    <location>
        <begin position="109"/>
        <end position="133"/>
    </location>
</feature>
<comment type="caution">
    <text evidence="11">The sequence shown here is derived from an EMBL/GenBank/DDBJ whole genome shotgun (WGS) entry which is preliminary data.</text>
</comment>
<dbReference type="InterPro" id="IPR008925">
    <property type="entry name" value="aa_tRNA-synth_I_cd-bd_sf"/>
</dbReference>